<protein>
    <submittedName>
        <fullName evidence="1">Uncharacterized protein</fullName>
    </submittedName>
</protein>
<dbReference type="PANTHER" id="PTHR46250">
    <property type="entry name" value="MYB/SANT-LIKE DNA-BINDING DOMAIN PROTEIN-RELATED"/>
    <property type="match status" value="1"/>
</dbReference>
<dbReference type="Proteomes" id="UP000243459">
    <property type="component" value="Chromosome 5"/>
</dbReference>
<evidence type="ECO:0000313" key="2">
    <source>
        <dbReference type="Proteomes" id="UP000243459"/>
    </source>
</evidence>
<accession>A0A5P1EWV2</accession>
<dbReference type="PANTHER" id="PTHR46250:SF15">
    <property type="entry name" value="OS01G0523800 PROTEIN"/>
    <property type="match status" value="1"/>
</dbReference>
<proteinExistence type="predicted"/>
<dbReference type="EMBL" id="CM007385">
    <property type="protein sequence ID" value="ONK68981.1"/>
    <property type="molecule type" value="Genomic_DNA"/>
</dbReference>
<gene>
    <name evidence="1" type="ORF">A4U43_C05F18040</name>
</gene>
<keyword evidence="2" id="KW-1185">Reference proteome</keyword>
<organism evidence="1 2">
    <name type="scientific">Asparagus officinalis</name>
    <name type="common">Garden asparagus</name>
    <dbReference type="NCBI Taxonomy" id="4686"/>
    <lineage>
        <taxon>Eukaryota</taxon>
        <taxon>Viridiplantae</taxon>
        <taxon>Streptophyta</taxon>
        <taxon>Embryophyta</taxon>
        <taxon>Tracheophyta</taxon>
        <taxon>Spermatophyta</taxon>
        <taxon>Magnoliopsida</taxon>
        <taxon>Liliopsida</taxon>
        <taxon>Asparagales</taxon>
        <taxon>Asparagaceae</taxon>
        <taxon>Asparagoideae</taxon>
        <taxon>Asparagus</taxon>
    </lineage>
</organism>
<name>A0A5P1EWV2_ASPOF</name>
<evidence type="ECO:0000313" key="1">
    <source>
        <dbReference type="EMBL" id="ONK68981.1"/>
    </source>
</evidence>
<dbReference type="Gramene" id="ONK68981">
    <property type="protein sequence ID" value="ONK68981"/>
    <property type="gene ID" value="A4U43_C05F18040"/>
</dbReference>
<dbReference type="AlphaFoldDB" id="A0A5P1EWV2"/>
<reference evidence="2" key="1">
    <citation type="journal article" date="2017" name="Nat. Commun.">
        <title>The asparagus genome sheds light on the origin and evolution of a young Y chromosome.</title>
        <authorList>
            <person name="Harkess A."/>
            <person name="Zhou J."/>
            <person name="Xu C."/>
            <person name="Bowers J.E."/>
            <person name="Van der Hulst R."/>
            <person name="Ayyampalayam S."/>
            <person name="Mercati F."/>
            <person name="Riccardi P."/>
            <person name="McKain M.R."/>
            <person name="Kakrana A."/>
            <person name="Tang H."/>
            <person name="Ray J."/>
            <person name="Groenendijk J."/>
            <person name="Arikit S."/>
            <person name="Mathioni S.M."/>
            <person name="Nakano M."/>
            <person name="Shan H."/>
            <person name="Telgmann-Rauber A."/>
            <person name="Kanno A."/>
            <person name="Yue Z."/>
            <person name="Chen H."/>
            <person name="Li W."/>
            <person name="Chen Y."/>
            <person name="Xu X."/>
            <person name="Zhang Y."/>
            <person name="Luo S."/>
            <person name="Chen H."/>
            <person name="Gao J."/>
            <person name="Mao Z."/>
            <person name="Pires J.C."/>
            <person name="Luo M."/>
            <person name="Kudrna D."/>
            <person name="Wing R.A."/>
            <person name="Meyers B.C."/>
            <person name="Yi K."/>
            <person name="Kong H."/>
            <person name="Lavrijsen P."/>
            <person name="Sunseri F."/>
            <person name="Falavigna A."/>
            <person name="Ye Y."/>
            <person name="Leebens-Mack J.H."/>
            <person name="Chen G."/>
        </authorList>
    </citation>
    <scope>NUCLEOTIDE SEQUENCE [LARGE SCALE GENOMIC DNA]</scope>
    <source>
        <strain evidence="2">cv. DH0086</strain>
    </source>
</reference>
<sequence>MRESSRSRFWSQIEDTSDLRFGEIAGFAAHKNAIPFREKSFPYYETLAIVFGKDRATGKGVGHSTDVIEELDKEVSQETIREDFIDIDSPSQDAITGCMSDFSLK</sequence>